<protein>
    <submittedName>
        <fullName evidence="3">Universal stress protein UspA</fullName>
    </submittedName>
</protein>
<evidence type="ECO:0000313" key="3">
    <source>
        <dbReference type="EMBL" id="GGZ52919.1"/>
    </source>
</evidence>
<gene>
    <name evidence="3" type="primary">uspA</name>
    <name evidence="3" type="ORF">GCM10008088_13240</name>
</gene>
<dbReference type="GeneID" id="94368992"/>
<feature type="domain" description="UspA" evidence="2">
    <location>
        <begin position="203"/>
        <end position="269"/>
    </location>
</feature>
<evidence type="ECO:0000259" key="2">
    <source>
        <dbReference type="Pfam" id="PF00582"/>
    </source>
</evidence>
<keyword evidence="4" id="KW-1185">Reference proteome</keyword>
<comment type="similarity">
    <text evidence="1">Belongs to the universal stress protein A family.</text>
</comment>
<dbReference type="PRINTS" id="PR01438">
    <property type="entry name" value="UNVRSLSTRESS"/>
</dbReference>
<dbReference type="RefSeq" id="WP_027884213.1">
    <property type="nucleotide sequence ID" value="NZ_BMWY01000003.1"/>
</dbReference>
<accession>A0ABQ3BPN7</accession>
<dbReference type="EMBL" id="BMWY01000003">
    <property type="protein sequence ID" value="GGZ52919.1"/>
    <property type="molecule type" value="Genomic_DNA"/>
</dbReference>
<dbReference type="PANTHER" id="PTHR46268:SF22">
    <property type="entry name" value="SENSOR PROTEIN KDPD-RELATED"/>
    <property type="match status" value="1"/>
</dbReference>
<evidence type="ECO:0000313" key="4">
    <source>
        <dbReference type="Proteomes" id="UP000615593"/>
    </source>
</evidence>
<feature type="domain" description="UspA" evidence="2">
    <location>
        <begin position="1"/>
        <end position="138"/>
    </location>
</feature>
<dbReference type="InterPro" id="IPR014729">
    <property type="entry name" value="Rossmann-like_a/b/a_fold"/>
</dbReference>
<dbReference type="InterPro" id="IPR006015">
    <property type="entry name" value="Universal_stress_UspA"/>
</dbReference>
<dbReference type="InterPro" id="IPR006016">
    <property type="entry name" value="UspA"/>
</dbReference>
<proteinExistence type="inferred from homology"/>
<dbReference type="SUPFAM" id="SSF52402">
    <property type="entry name" value="Adenine nucleotide alpha hydrolases-like"/>
    <property type="match status" value="2"/>
</dbReference>
<sequence>MKRILLPTDFSENAYNAISYALHFFKDEKCHFTLLNTLYNSDYIIYSSLNTLYEENSLKKLERLRKRILKEFNNDNHEFELVSTFNMLYQEIEERVKNKEIDLVIMGTNGASGGEELLFGTHTVHAIQIAKCPLLAIPSNYRYKELENILFTTKYEIDFAEYQMSFIKNLADKKNAKIHVMHANFGIRLNEKQLQSKKDLDNFFAETPHDFNSVYKDSVPEAIEEFNKENKIDLLIMIKHRRSFIEKILFSSIINEIGFNAKFPFLVLPSESYDPEN</sequence>
<reference evidence="4" key="1">
    <citation type="journal article" date="2019" name="Int. J. Syst. Evol. Microbiol.">
        <title>The Global Catalogue of Microorganisms (GCM) 10K type strain sequencing project: providing services to taxonomists for standard genome sequencing and annotation.</title>
        <authorList>
            <consortium name="The Broad Institute Genomics Platform"/>
            <consortium name="The Broad Institute Genome Sequencing Center for Infectious Disease"/>
            <person name="Wu L."/>
            <person name="Ma J."/>
        </authorList>
    </citation>
    <scope>NUCLEOTIDE SEQUENCE [LARGE SCALE GENOMIC DNA]</scope>
    <source>
        <strain evidence="4">KCTC 12708</strain>
    </source>
</reference>
<name>A0ABQ3BPN7_9FLAO</name>
<dbReference type="Proteomes" id="UP000615593">
    <property type="component" value="Unassembled WGS sequence"/>
</dbReference>
<dbReference type="Pfam" id="PF00582">
    <property type="entry name" value="Usp"/>
    <property type="match status" value="2"/>
</dbReference>
<evidence type="ECO:0000256" key="1">
    <source>
        <dbReference type="ARBA" id="ARBA00008791"/>
    </source>
</evidence>
<comment type="caution">
    <text evidence="3">The sequence shown here is derived from an EMBL/GenBank/DDBJ whole genome shotgun (WGS) entry which is preliminary data.</text>
</comment>
<dbReference type="CDD" id="cd00293">
    <property type="entry name" value="USP-like"/>
    <property type="match status" value="1"/>
</dbReference>
<organism evidence="3 4">
    <name type="scientific">Mesonia mobilis</name>
    <dbReference type="NCBI Taxonomy" id="369791"/>
    <lineage>
        <taxon>Bacteria</taxon>
        <taxon>Pseudomonadati</taxon>
        <taxon>Bacteroidota</taxon>
        <taxon>Flavobacteriia</taxon>
        <taxon>Flavobacteriales</taxon>
        <taxon>Flavobacteriaceae</taxon>
        <taxon>Mesonia</taxon>
    </lineage>
</organism>
<dbReference type="PANTHER" id="PTHR46268">
    <property type="entry name" value="STRESS RESPONSE PROTEIN NHAX"/>
    <property type="match status" value="1"/>
</dbReference>
<dbReference type="Gene3D" id="3.40.50.620">
    <property type="entry name" value="HUPs"/>
    <property type="match status" value="2"/>
</dbReference>